<feature type="binding site" evidence="8">
    <location>
        <begin position="143"/>
        <end position="145"/>
    </location>
    <ligand>
        <name>ATP</name>
        <dbReference type="ChEBI" id="CHEBI:30616"/>
    </ligand>
</feature>
<evidence type="ECO:0000256" key="6">
    <source>
        <dbReference type="ARBA" id="ARBA00023146"/>
    </source>
</evidence>
<feature type="binding site" evidence="8">
    <location>
        <begin position="193"/>
        <end position="197"/>
    </location>
    <ligand>
        <name>ATP</name>
        <dbReference type="ChEBI" id="CHEBI:30616"/>
    </ligand>
</feature>
<dbReference type="GO" id="GO:0004830">
    <property type="term" value="F:tryptophan-tRNA ligase activity"/>
    <property type="evidence" value="ECO:0007669"/>
    <property type="project" value="UniProtKB-EC"/>
</dbReference>
<evidence type="ECO:0000313" key="11">
    <source>
        <dbReference type="Proteomes" id="UP000614200"/>
    </source>
</evidence>
<keyword evidence="6 8" id="KW-0030">Aminoacyl-tRNA synthetase</keyword>
<dbReference type="PANTHER" id="PTHR43766:SF1">
    <property type="entry name" value="TRYPTOPHAN--TRNA LIGASE, MITOCHONDRIAL"/>
    <property type="match status" value="1"/>
</dbReference>
<keyword evidence="8" id="KW-0963">Cytoplasm</keyword>
<evidence type="ECO:0000313" key="10">
    <source>
        <dbReference type="EMBL" id="MBF4695425.1"/>
    </source>
</evidence>
<evidence type="ECO:0000256" key="1">
    <source>
        <dbReference type="ARBA" id="ARBA00005594"/>
    </source>
</evidence>
<dbReference type="InterPro" id="IPR024109">
    <property type="entry name" value="Trp-tRNA-ligase_bac-type"/>
</dbReference>
<keyword evidence="2 8" id="KW-0436">Ligase</keyword>
<keyword evidence="5 8" id="KW-0648">Protein biosynthesis</keyword>
<dbReference type="InterPro" id="IPR002306">
    <property type="entry name" value="Trp-tRNA-ligase"/>
</dbReference>
<evidence type="ECO:0000256" key="5">
    <source>
        <dbReference type="ARBA" id="ARBA00022917"/>
    </source>
</evidence>
<dbReference type="Gene3D" id="1.10.240.10">
    <property type="entry name" value="Tyrosyl-Transfer RNA Synthetase"/>
    <property type="match status" value="1"/>
</dbReference>
<comment type="similarity">
    <text evidence="1 8 9">Belongs to the class-I aminoacyl-tRNA synthetase family.</text>
</comment>
<dbReference type="PANTHER" id="PTHR43766">
    <property type="entry name" value="TRYPTOPHAN--TRNA LIGASE, MITOCHONDRIAL"/>
    <property type="match status" value="1"/>
</dbReference>
<reference evidence="10 11" key="1">
    <citation type="submission" date="2020-11" db="EMBL/GenBank/DDBJ databases">
        <title>Fusibacter basophilias sp. nov.</title>
        <authorList>
            <person name="Qiu D."/>
        </authorList>
    </citation>
    <scope>NUCLEOTIDE SEQUENCE [LARGE SCALE GENOMIC DNA]</scope>
    <source>
        <strain evidence="10 11">Q10-2</strain>
    </source>
</reference>
<evidence type="ECO:0000256" key="7">
    <source>
        <dbReference type="ARBA" id="ARBA00049929"/>
    </source>
</evidence>
<protein>
    <recommendedName>
        <fullName evidence="8">Tryptophan--tRNA ligase</fullName>
        <ecNumber evidence="8">6.1.1.2</ecNumber>
    </recommendedName>
    <alternativeName>
        <fullName evidence="8">Tryptophanyl-tRNA synthetase</fullName>
        <shortName evidence="8">TrpRS</shortName>
    </alternativeName>
</protein>
<gene>
    <name evidence="8 10" type="primary">trpS</name>
    <name evidence="10" type="ORF">ISU02_20205</name>
</gene>
<feature type="binding site" evidence="8">
    <location>
        <begin position="9"/>
        <end position="11"/>
    </location>
    <ligand>
        <name>ATP</name>
        <dbReference type="ChEBI" id="CHEBI:30616"/>
    </ligand>
</feature>
<comment type="subcellular location">
    <subcellularLocation>
        <location evidence="8">Cytoplasm</location>
    </subcellularLocation>
</comment>
<keyword evidence="3 8" id="KW-0547">Nucleotide-binding</keyword>
<dbReference type="InterPro" id="IPR014729">
    <property type="entry name" value="Rossmann-like_a/b/a_fold"/>
</dbReference>
<evidence type="ECO:0000256" key="8">
    <source>
        <dbReference type="HAMAP-Rule" id="MF_00140"/>
    </source>
</evidence>
<dbReference type="EC" id="6.1.1.2" evidence="8"/>
<dbReference type="HAMAP" id="MF_00140_B">
    <property type="entry name" value="Trp_tRNA_synth_B"/>
    <property type="match status" value="1"/>
</dbReference>
<dbReference type="Gene3D" id="3.40.50.620">
    <property type="entry name" value="HUPs"/>
    <property type="match status" value="1"/>
</dbReference>
<dbReference type="CDD" id="cd00806">
    <property type="entry name" value="TrpRS_core"/>
    <property type="match status" value="1"/>
</dbReference>
<comment type="function">
    <text evidence="8">Catalyzes the attachment of tryptophan to tRNA(Trp).</text>
</comment>
<dbReference type="Pfam" id="PF00579">
    <property type="entry name" value="tRNA-synt_1b"/>
    <property type="match status" value="1"/>
</dbReference>
<feature type="short sequence motif" description="'KMSKS' region" evidence="8">
    <location>
        <begin position="193"/>
        <end position="197"/>
    </location>
</feature>
<dbReference type="EMBL" id="JADKNH010000016">
    <property type="protein sequence ID" value="MBF4695425.1"/>
    <property type="molecule type" value="Genomic_DNA"/>
</dbReference>
<evidence type="ECO:0000256" key="2">
    <source>
        <dbReference type="ARBA" id="ARBA00022598"/>
    </source>
</evidence>
<feature type="short sequence motif" description="'HIGH' region" evidence="8">
    <location>
        <begin position="10"/>
        <end position="18"/>
    </location>
</feature>
<dbReference type="NCBIfam" id="TIGR00233">
    <property type="entry name" value="trpS"/>
    <property type="match status" value="1"/>
</dbReference>
<dbReference type="PROSITE" id="PS00178">
    <property type="entry name" value="AA_TRNA_LIGASE_I"/>
    <property type="match status" value="1"/>
</dbReference>
<dbReference type="InterPro" id="IPR002305">
    <property type="entry name" value="aa-tRNA-synth_Ic"/>
</dbReference>
<accession>A0ABR9ZY78</accession>
<dbReference type="InterPro" id="IPR001412">
    <property type="entry name" value="aa-tRNA-synth_I_CS"/>
</dbReference>
<organism evidence="10 11">
    <name type="scientific">Fusibacter ferrireducens</name>
    <dbReference type="NCBI Taxonomy" id="2785058"/>
    <lineage>
        <taxon>Bacteria</taxon>
        <taxon>Bacillati</taxon>
        <taxon>Bacillota</taxon>
        <taxon>Clostridia</taxon>
        <taxon>Eubacteriales</taxon>
        <taxon>Eubacteriales Family XII. Incertae Sedis</taxon>
        <taxon>Fusibacter</taxon>
    </lineage>
</organism>
<dbReference type="RefSeq" id="WP_194703667.1">
    <property type="nucleotide sequence ID" value="NZ_JADKNH010000016.1"/>
</dbReference>
<feature type="binding site" evidence="8">
    <location>
        <position position="131"/>
    </location>
    <ligand>
        <name>L-tryptophan</name>
        <dbReference type="ChEBI" id="CHEBI:57912"/>
    </ligand>
</feature>
<name>A0ABR9ZY78_9FIRM</name>
<sequence length="328" mass="36793">MKRVFSGVQPTGQIHLGNYITMKNFVRQQDDKDCIYCVVDLHSITLPQDPEQLKKSTIELAALYLAIGLDPKKVTLFIQSQVSAHAELAWILNCFSYMGELNRMTQFKDKSEGKKAVTTGLFTYPLLMASDILLYDTNYVPVGNDQKQHLELTRDIAIRFNNRFGETFVVPEPIIAKVEEGARIMAFDDPTQKMSKSNPNEHSKITLLESAAKVKKTIMKSTTDSHSEVKYDFINKPGVSNLLTIYSQFSGESIPSIVSKYEGQGYGALKKDLVGVVQSELDKVQSDFQKIITSGDVYDVLKQGRERANALSTVVLDRVKKQVGFVTF</sequence>
<feature type="binding site" evidence="8">
    <location>
        <position position="184"/>
    </location>
    <ligand>
        <name>ATP</name>
        <dbReference type="ChEBI" id="CHEBI:30616"/>
    </ligand>
</feature>
<keyword evidence="11" id="KW-1185">Reference proteome</keyword>
<comment type="subunit">
    <text evidence="8">Homodimer.</text>
</comment>
<dbReference type="PRINTS" id="PR01039">
    <property type="entry name" value="TRNASYNTHTRP"/>
</dbReference>
<evidence type="ECO:0000256" key="9">
    <source>
        <dbReference type="RuleBase" id="RU363036"/>
    </source>
</evidence>
<dbReference type="SUPFAM" id="SSF52374">
    <property type="entry name" value="Nucleotidylyl transferase"/>
    <property type="match status" value="1"/>
</dbReference>
<dbReference type="Proteomes" id="UP000614200">
    <property type="component" value="Unassembled WGS sequence"/>
</dbReference>
<dbReference type="InterPro" id="IPR050203">
    <property type="entry name" value="Trp-tRNA_synthetase"/>
</dbReference>
<keyword evidence="4 8" id="KW-0067">ATP-binding</keyword>
<comment type="caution">
    <text evidence="10">The sequence shown here is derived from an EMBL/GenBank/DDBJ whole genome shotgun (WGS) entry which is preliminary data.</text>
</comment>
<evidence type="ECO:0000256" key="4">
    <source>
        <dbReference type="ARBA" id="ARBA00022840"/>
    </source>
</evidence>
<proteinExistence type="inferred from homology"/>
<feature type="binding site" evidence="8">
    <location>
        <begin position="17"/>
        <end position="18"/>
    </location>
    <ligand>
        <name>ATP</name>
        <dbReference type="ChEBI" id="CHEBI:30616"/>
    </ligand>
</feature>
<comment type="catalytic activity">
    <reaction evidence="7 8">
        <text>tRNA(Trp) + L-tryptophan + ATP = L-tryptophyl-tRNA(Trp) + AMP + diphosphate + H(+)</text>
        <dbReference type="Rhea" id="RHEA:24080"/>
        <dbReference type="Rhea" id="RHEA-COMP:9671"/>
        <dbReference type="Rhea" id="RHEA-COMP:9705"/>
        <dbReference type="ChEBI" id="CHEBI:15378"/>
        <dbReference type="ChEBI" id="CHEBI:30616"/>
        <dbReference type="ChEBI" id="CHEBI:33019"/>
        <dbReference type="ChEBI" id="CHEBI:57912"/>
        <dbReference type="ChEBI" id="CHEBI:78442"/>
        <dbReference type="ChEBI" id="CHEBI:78535"/>
        <dbReference type="ChEBI" id="CHEBI:456215"/>
        <dbReference type="EC" id="6.1.1.2"/>
    </reaction>
</comment>
<evidence type="ECO:0000256" key="3">
    <source>
        <dbReference type="ARBA" id="ARBA00022741"/>
    </source>
</evidence>